<dbReference type="SUPFAM" id="SSF52540">
    <property type="entry name" value="P-loop containing nucleoside triphosphate hydrolases"/>
    <property type="match status" value="1"/>
</dbReference>
<accession>A0A1J4JPB0</accession>
<evidence type="ECO:0000313" key="2">
    <source>
        <dbReference type="EMBL" id="OHS99357.1"/>
    </source>
</evidence>
<dbReference type="Gene3D" id="3.40.50.300">
    <property type="entry name" value="P-loop containing nucleotide triphosphate hydrolases"/>
    <property type="match status" value="1"/>
</dbReference>
<dbReference type="InterPro" id="IPR050209">
    <property type="entry name" value="Rab_GTPases_membrane_traffic"/>
</dbReference>
<dbReference type="PRINTS" id="PR00449">
    <property type="entry name" value="RASTRNSFRMNG"/>
</dbReference>
<organism evidence="2 3">
    <name type="scientific">Tritrichomonas foetus</name>
    <dbReference type="NCBI Taxonomy" id="1144522"/>
    <lineage>
        <taxon>Eukaryota</taxon>
        <taxon>Metamonada</taxon>
        <taxon>Parabasalia</taxon>
        <taxon>Tritrichomonadida</taxon>
        <taxon>Tritrichomonadidae</taxon>
        <taxon>Tritrichomonas</taxon>
    </lineage>
</organism>
<dbReference type="RefSeq" id="XP_068352494.1">
    <property type="nucleotide sequence ID" value="XM_068509543.1"/>
</dbReference>
<sequence>MIPFSKTKAPRLVLLGNSSVGKSSLVYRMVHNEFKTDIPPTTAVAHVMLTLDPSDPFDVQMWDTAGMERYRSINKIYTRDAVCALLVFDFTQSSSFTSLDTWKSDFISGDPDPDATIILIGNKSDKNDDFEVELNDAKKWADDHNIKFFPVSALDGSGIDELLQELSKCIPRPVDHGEILFEEAEADTTKKQCC</sequence>
<dbReference type="PROSITE" id="PS51421">
    <property type="entry name" value="RAS"/>
    <property type="match status" value="1"/>
</dbReference>
<dbReference type="InterPro" id="IPR001806">
    <property type="entry name" value="Small_GTPase"/>
</dbReference>
<reference evidence="2" key="1">
    <citation type="submission" date="2016-10" db="EMBL/GenBank/DDBJ databases">
        <authorList>
            <person name="Benchimol M."/>
            <person name="Almeida L.G."/>
            <person name="Vasconcelos A.T."/>
            <person name="Perreira-Neves A."/>
            <person name="Rosa I.A."/>
            <person name="Tasca T."/>
            <person name="Bogo M.R."/>
            <person name="de Souza W."/>
        </authorList>
    </citation>
    <scope>NUCLEOTIDE SEQUENCE [LARGE SCALE GENOMIC DNA]</scope>
    <source>
        <strain evidence="2">K</strain>
    </source>
</reference>
<evidence type="ECO:0000256" key="1">
    <source>
        <dbReference type="ARBA" id="ARBA00006270"/>
    </source>
</evidence>
<dbReference type="GO" id="GO:0005525">
    <property type="term" value="F:GTP binding"/>
    <property type="evidence" value="ECO:0007669"/>
    <property type="project" value="InterPro"/>
</dbReference>
<dbReference type="FunFam" id="3.40.50.300:FF:001447">
    <property type="entry name" value="Ras-related protein Rab-1B"/>
    <property type="match status" value="1"/>
</dbReference>
<dbReference type="OrthoDB" id="26525at2759"/>
<dbReference type="GO" id="GO:0003924">
    <property type="term" value="F:GTPase activity"/>
    <property type="evidence" value="ECO:0007669"/>
    <property type="project" value="InterPro"/>
</dbReference>
<name>A0A1J4JPB0_9EUKA</name>
<dbReference type="EMBL" id="MLAK01001009">
    <property type="protein sequence ID" value="OHS99357.1"/>
    <property type="molecule type" value="Genomic_DNA"/>
</dbReference>
<dbReference type="PANTHER" id="PTHR47979">
    <property type="entry name" value="DRAB11-RELATED"/>
    <property type="match status" value="1"/>
</dbReference>
<dbReference type="InterPro" id="IPR027417">
    <property type="entry name" value="P-loop_NTPase"/>
</dbReference>
<dbReference type="Pfam" id="PF00071">
    <property type="entry name" value="Ras"/>
    <property type="match status" value="1"/>
</dbReference>
<dbReference type="SMART" id="SM00175">
    <property type="entry name" value="RAB"/>
    <property type="match status" value="1"/>
</dbReference>
<dbReference type="GeneID" id="94844247"/>
<proteinExistence type="inferred from homology"/>
<dbReference type="NCBIfam" id="TIGR00231">
    <property type="entry name" value="small_GTP"/>
    <property type="match status" value="1"/>
</dbReference>
<evidence type="ECO:0000313" key="3">
    <source>
        <dbReference type="Proteomes" id="UP000179807"/>
    </source>
</evidence>
<gene>
    <name evidence="2" type="ORF">TRFO_34213</name>
</gene>
<dbReference type="VEuPathDB" id="TrichDB:TRFO_34213"/>
<dbReference type="PROSITE" id="PS51419">
    <property type="entry name" value="RAB"/>
    <property type="match status" value="1"/>
</dbReference>
<dbReference type="Proteomes" id="UP000179807">
    <property type="component" value="Unassembled WGS sequence"/>
</dbReference>
<protein>
    <submittedName>
        <fullName evidence="2">Ras-related protein RABA1c</fullName>
    </submittedName>
</protein>
<comment type="caution">
    <text evidence="2">The sequence shown here is derived from an EMBL/GenBank/DDBJ whole genome shotgun (WGS) entry which is preliminary data.</text>
</comment>
<comment type="similarity">
    <text evidence="1">Belongs to the small GTPase superfamily. Rab family.</text>
</comment>
<dbReference type="SMART" id="SM00174">
    <property type="entry name" value="RHO"/>
    <property type="match status" value="1"/>
</dbReference>
<dbReference type="SMART" id="SM00173">
    <property type="entry name" value="RAS"/>
    <property type="match status" value="1"/>
</dbReference>
<keyword evidence="3" id="KW-1185">Reference proteome</keyword>
<dbReference type="CDD" id="cd00154">
    <property type="entry name" value="Rab"/>
    <property type="match status" value="1"/>
</dbReference>
<dbReference type="AlphaFoldDB" id="A0A1J4JPB0"/>
<dbReference type="InterPro" id="IPR005225">
    <property type="entry name" value="Small_GTP-bd"/>
</dbReference>